<proteinExistence type="predicted"/>
<evidence type="ECO:0000256" key="6">
    <source>
        <dbReference type="PROSITE-ProRule" id="PRU10141"/>
    </source>
</evidence>
<protein>
    <recommendedName>
        <fullName evidence="7">Protein kinase domain-containing protein</fullName>
    </recommendedName>
</protein>
<dbReference type="Gene3D" id="3.30.200.20">
    <property type="entry name" value="Phosphorylase Kinase, domain 1"/>
    <property type="match status" value="1"/>
</dbReference>
<keyword evidence="5" id="KW-0418">Kinase</keyword>
<evidence type="ECO:0000313" key="8">
    <source>
        <dbReference type="Ensembl" id="ENSPTXP00000022533.1"/>
    </source>
</evidence>
<reference evidence="8" key="1">
    <citation type="submission" date="2025-08" db="UniProtKB">
        <authorList>
            <consortium name="Ensembl"/>
        </authorList>
    </citation>
    <scope>IDENTIFICATION</scope>
</reference>
<evidence type="ECO:0000256" key="5">
    <source>
        <dbReference type="ARBA" id="ARBA00022777"/>
    </source>
</evidence>
<keyword evidence="3" id="KW-0963">Cytoplasm</keyword>
<dbReference type="FunFam" id="3.30.200.20:FF:000017">
    <property type="entry name" value="Non-specific serine/threonine protein kinase"/>
    <property type="match status" value="1"/>
</dbReference>
<dbReference type="PROSITE" id="PS50011">
    <property type="entry name" value="PROTEIN_KINASE_DOM"/>
    <property type="match status" value="1"/>
</dbReference>
<dbReference type="PROSITE" id="PS00107">
    <property type="entry name" value="PROTEIN_KINASE_ATP"/>
    <property type="match status" value="1"/>
</dbReference>
<dbReference type="InterPro" id="IPR017441">
    <property type="entry name" value="Protein_kinase_ATP_BS"/>
</dbReference>
<dbReference type="SMART" id="SM00220">
    <property type="entry name" value="S_TKc"/>
    <property type="match status" value="1"/>
</dbReference>
<feature type="binding site" evidence="6">
    <location>
        <position position="63"/>
    </location>
    <ligand>
        <name>ATP</name>
        <dbReference type="ChEBI" id="CHEBI:30616"/>
    </ligand>
</feature>
<sequence length="254" mass="29142">MGLTRRNPVTSFSFSPAEPVTSRLKELRLQRDDFEILKVIGRGAFSEVAVVKQKRTSQVYAMKIMNKWDMLKRGEVSCFREERDVLVNGDKRWITQLHFAFQDENYLYLVMDYYVGGDLLTLLSKFGDCIPLEMARFYLAEMVMAIDSIHSMGYVHRYIGWGSGGGWVLRKQRLLRETFATSRTCLFCSLFSAWYKADRVTPQNIHNGVFFIGTSGILITHICDKVLLNVQSFAYPSCSVLRFGSKHTPGKSQI</sequence>
<dbReference type="GO" id="GO:0005524">
    <property type="term" value="F:ATP binding"/>
    <property type="evidence" value="ECO:0007669"/>
    <property type="project" value="UniProtKB-UniRule"/>
</dbReference>
<dbReference type="InterPro" id="IPR011009">
    <property type="entry name" value="Kinase-like_dom_sf"/>
</dbReference>
<dbReference type="Gene3D" id="1.10.510.10">
    <property type="entry name" value="Transferase(Phosphotransferase) domain 1"/>
    <property type="match status" value="1"/>
</dbReference>
<feature type="domain" description="Protein kinase" evidence="7">
    <location>
        <begin position="34"/>
        <end position="254"/>
    </location>
</feature>
<dbReference type="SUPFAM" id="SSF56112">
    <property type="entry name" value="Protein kinase-like (PK-like)"/>
    <property type="match status" value="1"/>
</dbReference>
<dbReference type="InterPro" id="IPR050839">
    <property type="entry name" value="Rho-assoc_Ser/Thr_Kinase"/>
</dbReference>
<dbReference type="Pfam" id="PF00069">
    <property type="entry name" value="Pkinase"/>
    <property type="match status" value="1"/>
</dbReference>
<keyword evidence="4" id="KW-0723">Serine/threonine-protein kinase</keyword>
<name>A0A670ZI91_PSETE</name>
<accession>A0A670ZI91</accession>
<dbReference type="GO" id="GO:0004674">
    <property type="term" value="F:protein serine/threonine kinase activity"/>
    <property type="evidence" value="ECO:0007669"/>
    <property type="project" value="UniProtKB-KW"/>
</dbReference>
<dbReference type="GeneTree" id="ENSGT00940000162019"/>
<dbReference type="GO" id="GO:0031032">
    <property type="term" value="P:actomyosin structure organization"/>
    <property type="evidence" value="ECO:0007669"/>
    <property type="project" value="TreeGrafter"/>
</dbReference>
<dbReference type="AlphaFoldDB" id="A0A670ZI91"/>
<evidence type="ECO:0000256" key="2">
    <source>
        <dbReference type="ARBA" id="ARBA00004496"/>
    </source>
</evidence>
<dbReference type="Proteomes" id="UP000472273">
    <property type="component" value="Unplaced"/>
</dbReference>
<dbReference type="PANTHER" id="PTHR22988">
    <property type="entry name" value="MYOTONIC DYSTROPHY S/T KINASE-RELATED"/>
    <property type="match status" value="1"/>
</dbReference>
<reference evidence="8" key="2">
    <citation type="submission" date="2025-09" db="UniProtKB">
        <authorList>
            <consortium name="Ensembl"/>
        </authorList>
    </citation>
    <scope>IDENTIFICATION</scope>
</reference>
<keyword evidence="6" id="KW-0067">ATP-binding</keyword>
<evidence type="ECO:0000313" key="9">
    <source>
        <dbReference type="Proteomes" id="UP000472273"/>
    </source>
</evidence>
<keyword evidence="6" id="KW-0547">Nucleotide-binding</keyword>
<comment type="cofactor">
    <cofactor evidence="1">
        <name>Mg(2+)</name>
        <dbReference type="ChEBI" id="CHEBI:18420"/>
    </cofactor>
</comment>
<evidence type="ECO:0000256" key="3">
    <source>
        <dbReference type="ARBA" id="ARBA00022490"/>
    </source>
</evidence>
<evidence type="ECO:0000256" key="1">
    <source>
        <dbReference type="ARBA" id="ARBA00001946"/>
    </source>
</evidence>
<dbReference type="GO" id="GO:0005737">
    <property type="term" value="C:cytoplasm"/>
    <property type="evidence" value="ECO:0007669"/>
    <property type="project" value="UniProtKB-SubCell"/>
</dbReference>
<dbReference type="PANTHER" id="PTHR22988:SF79">
    <property type="entry name" value="LOW QUALITY PROTEIN: MYOTONIN-PROTEIN KINASE"/>
    <property type="match status" value="1"/>
</dbReference>
<comment type="subcellular location">
    <subcellularLocation>
        <location evidence="2">Cytoplasm</location>
    </subcellularLocation>
</comment>
<keyword evidence="5" id="KW-0808">Transferase</keyword>
<dbReference type="Ensembl" id="ENSPTXT00000023226.1">
    <property type="protein sequence ID" value="ENSPTXP00000022533.1"/>
    <property type="gene ID" value="ENSPTXG00000015600.1"/>
</dbReference>
<organism evidence="8 9">
    <name type="scientific">Pseudonaja textilis</name>
    <name type="common">Eastern brown snake</name>
    <dbReference type="NCBI Taxonomy" id="8673"/>
    <lineage>
        <taxon>Eukaryota</taxon>
        <taxon>Metazoa</taxon>
        <taxon>Chordata</taxon>
        <taxon>Craniata</taxon>
        <taxon>Vertebrata</taxon>
        <taxon>Euteleostomi</taxon>
        <taxon>Lepidosauria</taxon>
        <taxon>Squamata</taxon>
        <taxon>Bifurcata</taxon>
        <taxon>Unidentata</taxon>
        <taxon>Episquamata</taxon>
        <taxon>Toxicofera</taxon>
        <taxon>Serpentes</taxon>
        <taxon>Colubroidea</taxon>
        <taxon>Elapidae</taxon>
        <taxon>Hydrophiinae</taxon>
        <taxon>Pseudonaja</taxon>
    </lineage>
</organism>
<keyword evidence="9" id="KW-1185">Reference proteome</keyword>
<dbReference type="InterPro" id="IPR000719">
    <property type="entry name" value="Prot_kinase_dom"/>
</dbReference>
<evidence type="ECO:0000256" key="4">
    <source>
        <dbReference type="ARBA" id="ARBA00022527"/>
    </source>
</evidence>
<evidence type="ECO:0000259" key="7">
    <source>
        <dbReference type="PROSITE" id="PS50011"/>
    </source>
</evidence>
<dbReference type="GO" id="GO:0005856">
    <property type="term" value="C:cytoskeleton"/>
    <property type="evidence" value="ECO:0007669"/>
    <property type="project" value="TreeGrafter"/>
</dbReference>